<organism evidence="1 2">
    <name type="scientific">Ophiobolus disseminans</name>
    <dbReference type="NCBI Taxonomy" id="1469910"/>
    <lineage>
        <taxon>Eukaryota</taxon>
        <taxon>Fungi</taxon>
        <taxon>Dikarya</taxon>
        <taxon>Ascomycota</taxon>
        <taxon>Pezizomycotina</taxon>
        <taxon>Dothideomycetes</taxon>
        <taxon>Pleosporomycetidae</taxon>
        <taxon>Pleosporales</taxon>
        <taxon>Pleosporineae</taxon>
        <taxon>Phaeosphaeriaceae</taxon>
        <taxon>Ophiobolus</taxon>
    </lineage>
</organism>
<sequence>MQTSLDHYSTGYYCPASKFAKHGANDAQNEINFQRRQFRWLFAQLEEVMMEECHQDSKDEQSKPEVVSDRKQWERFIEIAQSKIKTSKQCFAPLARTAENWGMNKVQYYEWASMGWKYCNVLATAASQNPVWEEARIKLNQLLLRRIAEGRSLRTTINPIYLLDLKHLVAWPDETEFEKRGRKAYTLKYEPITESNLPAKYVFDQFGLIDHQLMFIGAERNTQELL</sequence>
<dbReference type="EMBL" id="MU006255">
    <property type="protein sequence ID" value="KAF2818268.1"/>
    <property type="molecule type" value="Genomic_DNA"/>
</dbReference>
<proteinExistence type="predicted"/>
<accession>A0A6A6ZBP2</accession>
<dbReference type="AlphaFoldDB" id="A0A6A6ZBP2"/>
<dbReference type="Proteomes" id="UP000799424">
    <property type="component" value="Unassembled WGS sequence"/>
</dbReference>
<evidence type="ECO:0000313" key="1">
    <source>
        <dbReference type="EMBL" id="KAF2818268.1"/>
    </source>
</evidence>
<reference evidence="1" key="1">
    <citation type="journal article" date="2020" name="Stud. Mycol.">
        <title>101 Dothideomycetes genomes: a test case for predicting lifestyles and emergence of pathogens.</title>
        <authorList>
            <person name="Haridas S."/>
            <person name="Albert R."/>
            <person name="Binder M."/>
            <person name="Bloem J."/>
            <person name="Labutti K."/>
            <person name="Salamov A."/>
            <person name="Andreopoulos B."/>
            <person name="Baker S."/>
            <person name="Barry K."/>
            <person name="Bills G."/>
            <person name="Bluhm B."/>
            <person name="Cannon C."/>
            <person name="Castanera R."/>
            <person name="Culley D."/>
            <person name="Daum C."/>
            <person name="Ezra D."/>
            <person name="Gonzalez J."/>
            <person name="Henrissat B."/>
            <person name="Kuo A."/>
            <person name="Liang C."/>
            <person name="Lipzen A."/>
            <person name="Lutzoni F."/>
            <person name="Magnuson J."/>
            <person name="Mondo S."/>
            <person name="Nolan M."/>
            <person name="Ohm R."/>
            <person name="Pangilinan J."/>
            <person name="Park H.-J."/>
            <person name="Ramirez L."/>
            <person name="Alfaro M."/>
            <person name="Sun H."/>
            <person name="Tritt A."/>
            <person name="Yoshinaga Y."/>
            <person name="Zwiers L.-H."/>
            <person name="Turgeon B."/>
            <person name="Goodwin S."/>
            <person name="Spatafora J."/>
            <person name="Crous P."/>
            <person name="Grigoriev I."/>
        </authorList>
    </citation>
    <scope>NUCLEOTIDE SEQUENCE</scope>
    <source>
        <strain evidence="1">CBS 113818</strain>
    </source>
</reference>
<keyword evidence="2" id="KW-1185">Reference proteome</keyword>
<dbReference type="OrthoDB" id="3860121at2759"/>
<gene>
    <name evidence="1" type="ORF">CC86DRAFT_399349</name>
</gene>
<name>A0A6A6ZBP2_9PLEO</name>
<protein>
    <submittedName>
        <fullName evidence="1">Uncharacterized protein</fullName>
    </submittedName>
</protein>
<evidence type="ECO:0000313" key="2">
    <source>
        <dbReference type="Proteomes" id="UP000799424"/>
    </source>
</evidence>